<gene>
    <name evidence="1" type="ORF">PR003_g24638</name>
</gene>
<accession>A0A6A4CM61</accession>
<comment type="caution">
    <text evidence="1">The sequence shown here is derived from an EMBL/GenBank/DDBJ whole genome shotgun (WGS) entry which is preliminary data.</text>
</comment>
<evidence type="ECO:0000313" key="1">
    <source>
        <dbReference type="EMBL" id="KAE9292894.1"/>
    </source>
</evidence>
<keyword evidence="2" id="KW-1185">Reference proteome</keyword>
<proteinExistence type="predicted"/>
<organism evidence="1 2">
    <name type="scientific">Phytophthora rubi</name>
    <dbReference type="NCBI Taxonomy" id="129364"/>
    <lineage>
        <taxon>Eukaryota</taxon>
        <taxon>Sar</taxon>
        <taxon>Stramenopiles</taxon>
        <taxon>Oomycota</taxon>
        <taxon>Peronosporomycetes</taxon>
        <taxon>Peronosporales</taxon>
        <taxon>Peronosporaceae</taxon>
        <taxon>Phytophthora</taxon>
    </lineage>
</organism>
<dbReference type="AlphaFoldDB" id="A0A6A4CM61"/>
<sequence length="102" mass="10801">MPLVCDSLVVHEGVELLHTLGGGLVGVAVALRCLQDWIPTSRRTACAWLDAPSDHVCVGCGMGKMREDNFSRSPEKSVKSAGVLDLIHSDVMGPMQTKTPGG</sequence>
<dbReference type="Proteomes" id="UP000434957">
    <property type="component" value="Unassembled WGS sequence"/>
</dbReference>
<evidence type="ECO:0000313" key="2">
    <source>
        <dbReference type="Proteomes" id="UP000434957"/>
    </source>
</evidence>
<name>A0A6A4CM61_9STRA</name>
<protein>
    <submittedName>
        <fullName evidence="1">Uncharacterized protein</fullName>
    </submittedName>
</protein>
<reference evidence="1 2" key="1">
    <citation type="submission" date="2018-08" db="EMBL/GenBank/DDBJ databases">
        <title>Genomic investigation of the strawberry pathogen Phytophthora fragariae indicates pathogenicity is determined by transcriptional variation in three key races.</title>
        <authorList>
            <person name="Adams T.M."/>
            <person name="Armitage A.D."/>
            <person name="Sobczyk M.K."/>
            <person name="Bates H.J."/>
            <person name="Dunwell J.M."/>
            <person name="Nellist C.F."/>
            <person name="Harrison R.J."/>
        </authorList>
    </citation>
    <scope>NUCLEOTIDE SEQUENCE [LARGE SCALE GENOMIC DNA]</scope>
    <source>
        <strain evidence="1 2">SCRP333</strain>
    </source>
</reference>
<dbReference type="EMBL" id="QXFT01002806">
    <property type="protein sequence ID" value="KAE9292894.1"/>
    <property type="molecule type" value="Genomic_DNA"/>
</dbReference>
<feature type="non-terminal residue" evidence="1">
    <location>
        <position position="102"/>
    </location>
</feature>